<name>A0ABZ2V9R4_9RHOB</name>
<dbReference type="InterPro" id="IPR036739">
    <property type="entry name" value="SLC41_membr_dom_sf"/>
</dbReference>
<reference evidence="12" key="1">
    <citation type="submission" date="2024-04" db="EMBL/GenBank/DDBJ databases">
        <title>Phylogenomic analyses of a clade within the roseobacter group suggest taxonomic reassignments of species of the genera Aestuariivita, Citreicella, Loktanella, Nautella, Pelagibaca, Ruegeria, Thalassobius, Thiobacimonas and Tropicibacter, and the proposal o.</title>
        <authorList>
            <person name="Jeon C.O."/>
        </authorList>
    </citation>
    <scope>NUCLEOTIDE SEQUENCE [LARGE SCALE GENOMIC DNA]</scope>
    <source>
        <strain evidence="12">BS5-3</strain>
    </source>
</reference>
<gene>
    <name evidence="11" type="primary">mgtE</name>
    <name evidence="11" type="ORF">AABB29_08720</name>
</gene>
<evidence type="ECO:0000259" key="10">
    <source>
        <dbReference type="PROSITE" id="PS51371"/>
    </source>
</evidence>
<keyword evidence="4 9" id="KW-0812">Transmembrane</keyword>
<evidence type="ECO:0000256" key="2">
    <source>
        <dbReference type="ARBA" id="ARBA00009749"/>
    </source>
</evidence>
<dbReference type="Proteomes" id="UP001440612">
    <property type="component" value="Chromosome"/>
</dbReference>
<dbReference type="InterPro" id="IPR006668">
    <property type="entry name" value="Mg_transptr_MgtE_intracell_dom"/>
</dbReference>
<dbReference type="SUPFAM" id="SSF158791">
    <property type="entry name" value="MgtE N-terminal domain-like"/>
    <property type="match status" value="1"/>
</dbReference>
<proteinExistence type="inferred from homology"/>
<keyword evidence="12" id="KW-1185">Reference proteome</keyword>
<keyword evidence="9" id="KW-1003">Cell membrane</keyword>
<dbReference type="Pfam" id="PF03448">
    <property type="entry name" value="MgtE_N"/>
    <property type="match status" value="1"/>
</dbReference>
<evidence type="ECO:0000256" key="6">
    <source>
        <dbReference type="ARBA" id="ARBA00022989"/>
    </source>
</evidence>
<dbReference type="SUPFAM" id="SSF54631">
    <property type="entry name" value="CBS-domain pair"/>
    <property type="match status" value="1"/>
</dbReference>
<evidence type="ECO:0000313" key="12">
    <source>
        <dbReference type="Proteomes" id="UP001440612"/>
    </source>
</evidence>
<dbReference type="Pfam" id="PF01769">
    <property type="entry name" value="MgtE"/>
    <property type="match status" value="1"/>
</dbReference>
<dbReference type="PANTHER" id="PTHR43773:SF1">
    <property type="entry name" value="MAGNESIUM TRANSPORTER MGTE"/>
    <property type="match status" value="1"/>
</dbReference>
<dbReference type="SMART" id="SM00116">
    <property type="entry name" value="CBS"/>
    <property type="match status" value="2"/>
</dbReference>
<keyword evidence="5 9" id="KW-0460">Magnesium</keyword>
<dbReference type="Gene3D" id="1.10.357.20">
    <property type="entry name" value="SLC41 divalent cation transporters, integral membrane domain"/>
    <property type="match status" value="1"/>
</dbReference>
<dbReference type="Gene3D" id="3.10.580.10">
    <property type="entry name" value="CBS-domain"/>
    <property type="match status" value="1"/>
</dbReference>
<dbReference type="InterPro" id="IPR006669">
    <property type="entry name" value="MgtE_transporter"/>
</dbReference>
<keyword evidence="6 9" id="KW-1133">Transmembrane helix</keyword>
<dbReference type="InterPro" id="IPR038076">
    <property type="entry name" value="MgtE_N_sf"/>
</dbReference>
<evidence type="ECO:0000256" key="5">
    <source>
        <dbReference type="ARBA" id="ARBA00022842"/>
    </source>
</evidence>
<comment type="function">
    <text evidence="9">Acts as a magnesium transporter.</text>
</comment>
<evidence type="ECO:0000256" key="3">
    <source>
        <dbReference type="ARBA" id="ARBA00022448"/>
    </source>
</evidence>
<protein>
    <recommendedName>
        <fullName evidence="9">Magnesium transporter MgtE</fullName>
    </recommendedName>
</protein>
<feature type="transmembrane region" description="Helical" evidence="9">
    <location>
        <begin position="367"/>
        <end position="390"/>
    </location>
</feature>
<comment type="similarity">
    <text evidence="2 9">Belongs to the SLC41A transporter family.</text>
</comment>
<keyword evidence="3 9" id="KW-0813">Transport</keyword>
<feature type="transmembrane region" description="Helical" evidence="9">
    <location>
        <begin position="319"/>
        <end position="346"/>
    </location>
</feature>
<dbReference type="RefSeq" id="WP_341368777.1">
    <property type="nucleotide sequence ID" value="NZ_CP150951.2"/>
</dbReference>
<sequence length="456" mass="49548">MAETLDNTEEAFGITDRLLADVLEAVKARSSANLDRLLDPLHPADVAHLLEQIDGKYRPDVLSLWSGGLEGDVLSELDESLREEVIEQLAPEELAEAVRELDSDDVVDLVEYLDEPQQEAVLEALDAGDRVVVEQALTYPEESAGRHMQSELVRAPEHWTVGDAIDYLRSDVVLPDQFYHIILVDPRLKAVGYVTLGRILSHPRDMPLNELTEPTFRTFHVAQDVEEVAQAINHYHMITAPVVDDDDRVVGVITIDDAMVFLEEEAEEDILRLAGVGEGRLSDKVIDTTKRRFPWLAVNLITAILASLVIALFEETIAGLVALAVLMPIVASMGGNAGTQSLTVAVRALATRDLTTANMWRVIRREVLVGLINGLIFAVVMGAVGLVWFGSPMLGVVIAVAMVINMVVAGLAGTVIPVLLEKTGVDPALASGAFVTTVTDIVGFFAFLGLAAVWLL</sequence>
<keyword evidence="8" id="KW-0129">CBS domain</keyword>
<evidence type="ECO:0000256" key="4">
    <source>
        <dbReference type="ARBA" id="ARBA00022692"/>
    </source>
</evidence>
<dbReference type="InterPro" id="IPR046342">
    <property type="entry name" value="CBS_dom_sf"/>
</dbReference>
<feature type="transmembrane region" description="Helical" evidence="9">
    <location>
        <begin position="432"/>
        <end position="455"/>
    </location>
</feature>
<dbReference type="Gene3D" id="1.25.60.10">
    <property type="entry name" value="MgtE N-terminal domain-like"/>
    <property type="match status" value="1"/>
</dbReference>
<feature type="transmembrane region" description="Helical" evidence="9">
    <location>
        <begin position="293"/>
        <end position="313"/>
    </location>
</feature>
<dbReference type="InterPro" id="IPR000644">
    <property type="entry name" value="CBS_dom"/>
</dbReference>
<evidence type="ECO:0000313" key="11">
    <source>
        <dbReference type="EMBL" id="WZC50676.1"/>
    </source>
</evidence>
<feature type="domain" description="CBS" evidence="10">
    <location>
        <begin position="211"/>
        <end position="268"/>
    </location>
</feature>
<evidence type="ECO:0000256" key="8">
    <source>
        <dbReference type="PROSITE-ProRule" id="PRU00703"/>
    </source>
</evidence>
<dbReference type="NCBIfam" id="TIGR00400">
    <property type="entry name" value="mgtE"/>
    <property type="match status" value="1"/>
</dbReference>
<keyword evidence="7 9" id="KW-0472">Membrane</keyword>
<dbReference type="Pfam" id="PF00571">
    <property type="entry name" value="CBS"/>
    <property type="match status" value="1"/>
</dbReference>
<dbReference type="PROSITE" id="PS51371">
    <property type="entry name" value="CBS"/>
    <property type="match status" value="1"/>
</dbReference>
<evidence type="ECO:0000256" key="7">
    <source>
        <dbReference type="ARBA" id="ARBA00023136"/>
    </source>
</evidence>
<dbReference type="PANTHER" id="PTHR43773">
    <property type="entry name" value="MAGNESIUM TRANSPORTER MGTE"/>
    <property type="match status" value="1"/>
</dbReference>
<dbReference type="InterPro" id="IPR006667">
    <property type="entry name" value="SLC41_membr_dom"/>
</dbReference>
<feature type="transmembrane region" description="Helical" evidence="9">
    <location>
        <begin position="396"/>
        <end position="420"/>
    </location>
</feature>
<comment type="subunit">
    <text evidence="9">Homodimer.</text>
</comment>
<dbReference type="SUPFAM" id="SSF161093">
    <property type="entry name" value="MgtE membrane domain-like"/>
    <property type="match status" value="1"/>
</dbReference>
<dbReference type="EMBL" id="CP150951">
    <property type="protein sequence ID" value="WZC50676.1"/>
    <property type="molecule type" value="Genomic_DNA"/>
</dbReference>
<evidence type="ECO:0000256" key="1">
    <source>
        <dbReference type="ARBA" id="ARBA00004141"/>
    </source>
</evidence>
<evidence type="ECO:0000256" key="9">
    <source>
        <dbReference type="RuleBase" id="RU362011"/>
    </source>
</evidence>
<keyword evidence="9" id="KW-0479">Metal-binding</keyword>
<organism evidence="11 12">
    <name type="scientific">Yoonia phaeophyticola</name>
    <dbReference type="NCBI Taxonomy" id="3137369"/>
    <lineage>
        <taxon>Bacteria</taxon>
        <taxon>Pseudomonadati</taxon>
        <taxon>Pseudomonadota</taxon>
        <taxon>Alphaproteobacteria</taxon>
        <taxon>Rhodobacterales</taxon>
        <taxon>Paracoccaceae</taxon>
        <taxon>Yoonia</taxon>
    </lineage>
</organism>
<comment type="subcellular location">
    <subcellularLocation>
        <location evidence="9">Cell membrane</location>
        <topology evidence="9">Multi-pass membrane protein</topology>
    </subcellularLocation>
    <subcellularLocation>
        <location evidence="1">Membrane</location>
        <topology evidence="1">Multi-pass membrane protein</topology>
    </subcellularLocation>
</comment>
<dbReference type="SMART" id="SM00924">
    <property type="entry name" value="MgtE_N"/>
    <property type="match status" value="1"/>
</dbReference>
<accession>A0ABZ2V9R4</accession>